<accession>A0AAU9RNX3</accession>
<dbReference type="InterPro" id="IPR013187">
    <property type="entry name" value="F-box-assoc_dom_typ3"/>
</dbReference>
<evidence type="ECO:0000259" key="1">
    <source>
        <dbReference type="Pfam" id="PF08268"/>
    </source>
</evidence>
<name>A0AAU9RNX3_THLAR</name>
<dbReference type="Proteomes" id="UP000836841">
    <property type="component" value="Chromosome 2"/>
</dbReference>
<dbReference type="EMBL" id="OU466858">
    <property type="protein sequence ID" value="CAH2046361.1"/>
    <property type="molecule type" value="Genomic_DNA"/>
</dbReference>
<dbReference type="AlphaFoldDB" id="A0AAU9RNX3"/>
<evidence type="ECO:0000313" key="2">
    <source>
        <dbReference type="EMBL" id="CAH2046361.1"/>
    </source>
</evidence>
<dbReference type="NCBIfam" id="TIGR01640">
    <property type="entry name" value="F_box_assoc_1"/>
    <property type="match status" value="1"/>
</dbReference>
<dbReference type="Pfam" id="PF08268">
    <property type="entry name" value="FBA_3"/>
    <property type="match status" value="1"/>
</dbReference>
<keyword evidence="3" id="KW-1185">Reference proteome</keyword>
<sequence length="90" mass="10019">MKNLALHMILHPSDPGRFTICNPSTRQVITLPEASSGRRESVYMCLGYDPVARLRGEQCQEHKVLTLGGGLSWRDVKGTSKIMSYNVVTN</sequence>
<feature type="domain" description="F-box associated beta-propeller type 3" evidence="1">
    <location>
        <begin position="19"/>
        <end position="81"/>
    </location>
</feature>
<proteinExistence type="predicted"/>
<dbReference type="InterPro" id="IPR017451">
    <property type="entry name" value="F-box-assoc_interact_dom"/>
</dbReference>
<reference evidence="2 3" key="1">
    <citation type="submission" date="2022-03" db="EMBL/GenBank/DDBJ databases">
        <authorList>
            <person name="Nunn A."/>
            <person name="Chopra R."/>
            <person name="Nunn A."/>
            <person name="Contreras Garrido A."/>
        </authorList>
    </citation>
    <scope>NUCLEOTIDE SEQUENCE [LARGE SCALE GENOMIC DNA]</scope>
</reference>
<organism evidence="2 3">
    <name type="scientific">Thlaspi arvense</name>
    <name type="common">Field penny-cress</name>
    <dbReference type="NCBI Taxonomy" id="13288"/>
    <lineage>
        <taxon>Eukaryota</taxon>
        <taxon>Viridiplantae</taxon>
        <taxon>Streptophyta</taxon>
        <taxon>Embryophyta</taxon>
        <taxon>Tracheophyta</taxon>
        <taxon>Spermatophyta</taxon>
        <taxon>Magnoliopsida</taxon>
        <taxon>eudicotyledons</taxon>
        <taxon>Gunneridae</taxon>
        <taxon>Pentapetalae</taxon>
        <taxon>rosids</taxon>
        <taxon>malvids</taxon>
        <taxon>Brassicales</taxon>
        <taxon>Brassicaceae</taxon>
        <taxon>Thlaspideae</taxon>
        <taxon>Thlaspi</taxon>
    </lineage>
</organism>
<evidence type="ECO:0000313" key="3">
    <source>
        <dbReference type="Proteomes" id="UP000836841"/>
    </source>
</evidence>
<gene>
    <name evidence="2" type="ORF">TAV2_LOCUS7957</name>
</gene>
<protein>
    <recommendedName>
        <fullName evidence="1">F-box associated beta-propeller type 3 domain-containing protein</fullName>
    </recommendedName>
</protein>